<feature type="region of interest" description="Disordered" evidence="1">
    <location>
        <begin position="1"/>
        <end position="356"/>
    </location>
</feature>
<feature type="region of interest" description="Disordered" evidence="1">
    <location>
        <begin position="500"/>
        <end position="523"/>
    </location>
</feature>
<feature type="compositionally biased region" description="Basic and acidic residues" evidence="1">
    <location>
        <begin position="301"/>
        <end position="310"/>
    </location>
</feature>
<feature type="compositionally biased region" description="Acidic residues" evidence="1">
    <location>
        <begin position="311"/>
        <end position="338"/>
    </location>
</feature>
<dbReference type="InterPro" id="IPR036322">
    <property type="entry name" value="WD40_repeat_dom_sf"/>
</dbReference>
<dbReference type="AlphaFoldDB" id="A0AAW0MX17"/>
<feature type="compositionally biased region" description="Basic residues" evidence="1">
    <location>
        <begin position="243"/>
        <end position="254"/>
    </location>
</feature>
<keyword evidence="3" id="KW-1185">Reference proteome</keyword>
<comment type="caution">
    <text evidence="2">The sequence shown here is derived from an EMBL/GenBank/DDBJ whole genome shotgun (WGS) entry which is preliminary data.</text>
</comment>
<dbReference type="Gene3D" id="2.130.10.10">
    <property type="entry name" value="YVTN repeat-like/Quinoprotein amine dehydrogenase"/>
    <property type="match status" value="1"/>
</dbReference>
<dbReference type="Proteomes" id="UP001460270">
    <property type="component" value="Unassembled WGS sequence"/>
</dbReference>
<dbReference type="EMBL" id="JBBPFD010000022">
    <property type="protein sequence ID" value="KAK7881757.1"/>
    <property type="molecule type" value="Genomic_DNA"/>
</dbReference>
<feature type="compositionally biased region" description="Basic and acidic residues" evidence="1">
    <location>
        <begin position="1"/>
        <end position="176"/>
    </location>
</feature>
<feature type="compositionally biased region" description="Basic and acidic residues" evidence="1">
    <location>
        <begin position="339"/>
        <end position="356"/>
    </location>
</feature>
<dbReference type="GO" id="GO:0045504">
    <property type="term" value="F:dynein heavy chain binding"/>
    <property type="evidence" value="ECO:0007669"/>
    <property type="project" value="InterPro"/>
</dbReference>
<dbReference type="SUPFAM" id="SSF50978">
    <property type="entry name" value="WD40 repeat-like"/>
    <property type="match status" value="1"/>
</dbReference>
<evidence type="ECO:0000313" key="2">
    <source>
        <dbReference type="EMBL" id="KAK7881757.1"/>
    </source>
</evidence>
<dbReference type="GO" id="GO:0005868">
    <property type="term" value="C:cytoplasmic dynein complex"/>
    <property type="evidence" value="ECO:0007669"/>
    <property type="project" value="InterPro"/>
</dbReference>
<sequence>MHTEKKRSKDDTWKAADLKRYIAERGHEDDRQRDDRRHRGDSVEKPYKESRREGDKHREYYIRDREDANEMYRHAERRKEASRDRRSDREKDRREEKDRGKDRKKEQDKIDSSTGDYYEKMDRRRDREEIRDRQRDPTTKKKRITERQEREKETRREEQDQKYKLYREQRSHEITEKGGVAYIDKYKREQREQNKEKDRHREEYESKREKERREKHAEKRHSERKEDKEYQGDRKKDRDDKERRHKEQRHKQRHHSESRELRDPSRTEEESGIIIAMTKRKKLKNREKDKESQQIVSSKLQKTEETKSNEDEPEQEYEDDFEEYEDDFEELNESDDEVVERQQLAEHKEELSPEKKEEIKAIQKAMDEENKKVGALSRQNTTENEEETPTWFRDSEKTESKTSQPGKFMDFVAAKQREVNKKVATKLKKRTTELLRLIDLDFTLTSSLLDLPPVNEYDMYIRNFGTANTKQAYVQCNEDNADRDIQTEDIELCEKWTQHPPEHSEACGDSNISSKTRENGETDLNFDSKRLTTFLQSASQVMIVLLEENQAEKSFHRKLKTQTDVLSFSDGSLQLNTKLPFLHGRHISLIHFSQVQKHTMISVHNSTTTPSADHLDNTLSSAYGIFGSHLDLRRFFCMNQRSNWMSFQLASLDESGILNFWVVVELPKANEAGSQTDLGLRPGGKVKLLHSSSLSVADRMTHKARNTEPMQTLQLKLLPTDPNHFFIGTNMGIVHHGTSHGLKALPKFYRYQETKEKPVDINSLCFSPFRQDLFMVGCGDGCIRLHAVNQEKPLTEWRDACAGQSVVSVQWSQTRPAVFSVLDAASNIYLWDLLKNQTQPVITERMGKDSVTAMALFGDSGQRNTYSGFRAALLLGYCCLGLKDLQVSHTKLERALRRARFLRLWYDVTVAVYKVYKMVATGEQNLTTTLVLPSHTRFKSNVNGRTNFIANGTAREIQKVNFDEDSDEISFEPDFKVRTPYVPPVVEDTPEPAFIPLVKAKKKKRRKKKAVSVEEESEEEPEPVKSASPVIHEEFMEIVLPEIPLPPVPPAPPKPVPVHRKPAPLPRVPSPELPSFLQEFMNKEWFKQLYPDKKNISSTLTPDLFFLQLVDYLYLILPPLHDRPFLLDFPNYISLPLPHIKLSPFNMDSEEDHLTFLDHRYYIMEKSHVGYYR</sequence>
<dbReference type="PANTHER" id="PTHR16022:SF0">
    <property type="entry name" value="CYTOPLASMIC DYNEIN 2 INTERMEDIATE CHAIN 1"/>
    <property type="match status" value="1"/>
</dbReference>
<dbReference type="InterPro" id="IPR015943">
    <property type="entry name" value="WD40/YVTN_repeat-like_dom_sf"/>
</dbReference>
<gene>
    <name evidence="2" type="ORF">WMY93_030166</name>
</gene>
<proteinExistence type="predicted"/>
<feature type="compositionally biased region" description="Basic and acidic residues" evidence="1">
    <location>
        <begin position="184"/>
        <end position="242"/>
    </location>
</feature>
<dbReference type="GO" id="GO:0042073">
    <property type="term" value="P:intraciliary transport"/>
    <property type="evidence" value="ECO:0007669"/>
    <property type="project" value="InterPro"/>
</dbReference>
<evidence type="ECO:0000313" key="3">
    <source>
        <dbReference type="Proteomes" id="UP001460270"/>
    </source>
</evidence>
<name>A0AAW0MX17_9GOBI</name>
<evidence type="ECO:0008006" key="4">
    <source>
        <dbReference type="Google" id="ProtNLM"/>
    </source>
</evidence>
<feature type="region of interest" description="Disordered" evidence="1">
    <location>
        <begin position="1006"/>
        <end position="1026"/>
    </location>
</feature>
<evidence type="ECO:0000256" key="1">
    <source>
        <dbReference type="SAM" id="MobiDB-lite"/>
    </source>
</evidence>
<dbReference type="PANTHER" id="PTHR16022">
    <property type="entry name" value="WD REPEAT DOMAIN 60"/>
    <property type="match status" value="1"/>
</dbReference>
<feature type="region of interest" description="Disordered" evidence="1">
    <location>
        <begin position="372"/>
        <end position="404"/>
    </location>
</feature>
<reference evidence="3" key="1">
    <citation type="submission" date="2024-04" db="EMBL/GenBank/DDBJ databases">
        <title>Salinicola lusitanus LLJ914,a marine bacterium isolated from the Okinawa Trough.</title>
        <authorList>
            <person name="Li J."/>
        </authorList>
    </citation>
    <scope>NUCLEOTIDE SEQUENCE [LARGE SCALE GENOMIC DNA]</scope>
</reference>
<dbReference type="InterPro" id="IPR042505">
    <property type="entry name" value="DYNC2I1"/>
</dbReference>
<feature type="compositionally biased region" description="Basic and acidic residues" evidence="1">
    <location>
        <begin position="255"/>
        <end position="269"/>
    </location>
</feature>
<dbReference type="GO" id="GO:0005929">
    <property type="term" value="C:cilium"/>
    <property type="evidence" value="ECO:0007669"/>
    <property type="project" value="GOC"/>
</dbReference>
<protein>
    <recommendedName>
        <fullName evidence="4">WD repeat-containing protein 60</fullName>
    </recommendedName>
</protein>
<accession>A0AAW0MX17</accession>
<organism evidence="2 3">
    <name type="scientific">Mugilogobius chulae</name>
    <name type="common">yellowstripe goby</name>
    <dbReference type="NCBI Taxonomy" id="88201"/>
    <lineage>
        <taxon>Eukaryota</taxon>
        <taxon>Metazoa</taxon>
        <taxon>Chordata</taxon>
        <taxon>Craniata</taxon>
        <taxon>Vertebrata</taxon>
        <taxon>Euteleostomi</taxon>
        <taxon>Actinopterygii</taxon>
        <taxon>Neopterygii</taxon>
        <taxon>Teleostei</taxon>
        <taxon>Neoteleostei</taxon>
        <taxon>Acanthomorphata</taxon>
        <taxon>Gobiaria</taxon>
        <taxon>Gobiiformes</taxon>
        <taxon>Gobioidei</taxon>
        <taxon>Gobiidae</taxon>
        <taxon>Gobionellinae</taxon>
        <taxon>Mugilogobius</taxon>
    </lineage>
</organism>
<dbReference type="GO" id="GO:0045503">
    <property type="term" value="F:dynein light chain binding"/>
    <property type="evidence" value="ECO:0007669"/>
    <property type="project" value="InterPro"/>
</dbReference>